<proteinExistence type="predicted"/>
<gene>
    <name evidence="1" type="ORF">SDC9_100373</name>
</gene>
<dbReference type="AlphaFoldDB" id="A0A645AK69"/>
<evidence type="ECO:0008006" key="2">
    <source>
        <dbReference type="Google" id="ProtNLM"/>
    </source>
</evidence>
<dbReference type="EMBL" id="VSSQ01014413">
    <property type="protein sequence ID" value="MPM53605.1"/>
    <property type="molecule type" value="Genomic_DNA"/>
</dbReference>
<dbReference type="Pfam" id="PF19515">
    <property type="entry name" value="DUF6048"/>
    <property type="match status" value="1"/>
</dbReference>
<sequence length="230" mass="26489">MYNIYKYFISLLLIGCGFTTLYGQQIKNEKNDTLKHIRINGLRLDVDISPVVTTFMNGGDIFSYEAGIQMDINNKYYPVFELGYGGAQKKTASDINYQGDALFYRLGLDFNLMKQKETKRKLNNVFLFGGRLGFSRFNYDLTNIEFGNDYWGTPEIRQATDLTANRLWYEIVAGIRVEIAKNIFIGWTVRSKNMLTTDPPGQYKLWYVPGFGINSDSGVWGFNYTLGYKF</sequence>
<reference evidence="1" key="1">
    <citation type="submission" date="2019-08" db="EMBL/GenBank/DDBJ databases">
        <authorList>
            <person name="Kucharzyk K."/>
            <person name="Murdoch R.W."/>
            <person name="Higgins S."/>
            <person name="Loffler F."/>
        </authorList>
    </citation>
    <scope>NUCLEOTIDE SEQUENCE</scope>
</reference>
<dbReference type="InterPro" id="IPR046111">
    <property type="entry name" value="DUF6048"/>
</dbReference>
<evidence type="ECO:0000313" key="1">
    <source>
        <dbReference type="EMBL" id="MPM53605.1"/>
    </source>
</evidence>
<accession>A0A645AK69</accession>
<comment type="caution">
    <text evidence="1">The sequence shown here is derived from an EMBL/GenBank/DDBJ whole genome shotgun (WGS) entry which is preliminary data.</text>
</comment>
<name>A0A645AK69_9ZZZZ</name>
<organism evidence="1">
    <name type="scientific">bioreactor metagenome</name>
    <dbReference type="NCBI Taxonomy" id="1076179"/>
    <lineage>
        <taxon>unclassified sequences</taxon>
        <taxon>metagenomes</taxon>
        <taxon>ecological metagenomes</taxon>
    </lineage>
</organism>
<protein>
    <recommendedName>
        <fullName evidence="2">Outer membrane protein beta-barrel domain-containing protein</fullName>
    </recommendedName>
</protein>